<proteinExistence type="predicted"/>
<evidence type="ECO:0000313" key="2">
    <source>
        <dbReference type="Proteomes" id="UP000095401"/>
    </source>
</evidence>
<gene>
    <name evidence="1" type="ORF">BI364_08230</name>
</gene>
<name>A0A1D8IN98_9GAMM</name>
<dbReference type="Proteomes" id="UP000095401">
    <property type="component" value="Chromosome"/>
</dbReference>
<dbReference type="KEGG" id="aprs:BI364_08230"/>
<protein>
    <submittedName>
        <fullName evidence="1">Uncharacterized protein</fullName>
    </submittedName>
</protein>
<organism evidence="1 2">
    <name type="scientific">Acidihalobacter yilgarnensis</name>
    <dbReference type="NCBI Taxonomy" id="2819280"/>
    <lineage>
        <taxon>Bacteria</taxon>
        <taxon>Pseudomonadati</taxon>
        <taxon>Pseudomonadota</taxon>
        <taxon>Gammaproteobacteria</taxon>
        <taxon>Chromatiales</taxon>
        <taxon>Ectothiorhodospiraceae</taxon>
        <taxon>Acidihalobacter</taxon>
    </lineage>
</organism>
<keyword evidence="2" id="KW-1185">Reference proteome</keyword>
<dbReference type="AlphaFoldDB" id="A0A1D8IN98"/>
<reference evidence="2" key="1">
    <citation type="submission" date="2016-09" db="EMBL/GenBank/DDBJ databases">
        <title>Acidihalobacter prosperus F5.</title>
        <authorList>
            <person name="Khaleque H.N."/>
            <person name="Ramsay J.P."/>
            <person name="Kaksonen A.H."/>
            <person name="Boxall N.J."/>
            <person name="Watkin E.L.J."/>
        </authorList>
    </citation>
    <scope>NUCLEOTIDE SEQUENCE [LARGE SCALE GENOMIC DNA]</scope>
    <source>
        <strain evidence="2">F5</strain>
    </source>
</reference>
<accession>A0A1D8IN98</accession>
<evidence type="ECO:0000313" key="1">
    <source>
        <dbReference type="EMBL" id="AOU97950.1"/>
    </source>
</evidence>
<dbReference type="EMBL" id="CP017415">
    <property type="protein sequence ID" value="AOU97950.1"/>
    <property type="molecule type" value="Genomic_DNA"/>
</dbReference>
<sequence>MNAPDRQGGVAPVPVHAGIGLHAESEREILLGSTAAAWLEAHSENYFGPGGGLCAICACWPSAIR</sequence>